<comment type="caution">
    <text evidence="2">The sequence shown here is derived from an EMBL/GenBank/DDBJ whole genome shotgun (WGS) entry which is preliminary data.</text>
</comment>
<evidence type="ECO:0000256" key="1">
    <source>
        <dbReference type="SAM" id="MobiDB-lite"/>
    </source>
</evidence>
<feature type="compositionally biased region" description="Polar residues" evidence="1">
    <location>
        <begin position="59"/>
        <end position="69"/>
    </location>
</feature>
<name>A0A5B0MBI3_PUCGR</name>
<evidence type="ECO:0000313" key="4">
    <source>
        <dbReference type="Proteomes" id="UP000324748"/>
    </source>
</evidence>
<accession>A0A5B0MBI3</accession>
<evidence type="ECO:0000313" key="2">
    <source>
        <dbReference type="EMBL" id="KAA1073573.1"/>
    </source>
</evidence>
<feature type="region of interest" description="Disordered" evidence="1">
    <location>
        <begin position="53"/>
        <end position="77"/>
    </location>
</feature>
<evidence type="ECO:0000313" key="5">
    <source>
        <dbReference type="Proteomes" id="UP000325313"/>
    </source>
</evidence>
<keyword evidence="4" id="KW-1185">Reference proteome</keyword>
<gene>
    <name evidence="2" type="ORF">PGT21_015987</name>
    <name evidence="3" type="ORF">PGTUg99_030688</name>
</gene>
<sequence>MISRDSLKFTVYKAEVLCQAGSNRRRSIPTVFCEILGSSVSFKKRRTTVRAAGELAADSSDTQRTTEASESGHPTEVISHAYNAKATPVKLQDRITEIQLSVERFNPGPLEHRITAGLAPNQERQD</sequence>
<dbReference type="Proteomes" id="UP000324748">
    <property type="component" value="Unassembled WGS sequence"/>
</dbReference>
<dbReference type="AlphaFoldDB" id="A0A5B0MBI3"/>
<evidence type="ECO:0000313" key="3">
    <source>
        <dbReference type="EMBL" id="KAA1122162.1"/>
    </source>
</evidence>
<organism evidence="2 4">
    <name type="scientific">Puccinia graminis f. sp. tritici</name>
    <dbReference type="NCBI Taxonomy" id="56615"/>
    <lineage>
        <taxon>Eukaryota</taxon>
        <taxon>Fungi</taxon>
        <taxon>Dikarya</taxon>
        <taxon>Basidiomycota</taxon>
        <taxon>Pucciniomycotina</taxon>
        <taxon>Pucciniomycetes</taxon>
        <taxon>Pucciniales</taxon>
        <taxon>Pucciniaceae</taxon>
        <taxon>Puccinia</taxon>
    </lineage>
</organism>
<dbReference type="EMBL" id="VDEP01000236">
    <property type="protein sequence ID" value="KAA1122162.1"/>
    <property type="molecule type" value="Genomic_DNA"/>
</dbReference>
<dbReference type="Proteomes" id="UP000325313">
    <property type="component" value="Unassembled WGS sequence"/>
</dbReference>
<reference evidence="4 5" key="1">
    <citation type="submission" date="2019-05" db="EMBL/GenBank/DDBJ databases">
        <title>Emergence of the Ug99 lineage of the wheat stem rust pathogen through somatic hybridization.</title>
        <authorList>
            <person name="Li F."/>
            <person name="Upadhyaya N.M."/>
            <person name="Sperschneider J."/>
            <person name="Matny O."/>
            <person name="Nguyen-Phuc H."/>
            <person name="Mago R."/>
            <person name="Raley C."/>
            <person name="Miller M.E."/>
            <person name="Silverstein K.A.T."/>
            <person name="Henningsen E."/>
            <person name="Hirsch C.D."/>
            <person name="Visser B."/>
            <person name="Pretorius Z.A."/>
            <person name="Steffenson B.J."/>
            <person name="Schwessinger B."/>
            <person name="Dodds P.N."/>
            <person name="Figueroa M."/>
        </authorList>
    </citation>
    <scope>NUCLEOTIDE SEQUENCE [LARGE SCALE GENOMIC DNA]</scope>
    <source>
        <strain evidence="2">21-0</strain>
        <strain evidence="3 5">Ug99</strain>
    </source>
</reference>
<proteinExistence type="predicted"/>
<protein>
    <submittedName>
        <fullName evidence="2">Uncharacterized protein</fullName>
    </submittedName>
</protein>
<dbReference type="EMBL" id="VSWC01000158">
    <property type="protein sequence ID" value="KAA1073573.1"/>
    <property type="molecule type" value="Genomic_DNA"/>
</dbReference>